<keyword evidence="11" id="KW-1185">Reference proteome</keyword>
<dbReference type="InterPro" id="IPR007222">
    <property type="entry name" value="Sig_recog_particle_rcpt_asu_N"/>
</dbReference>
<keyword evidence="7" id="KW-0675">Receptor</keyword>
<proteinExistence type="inferred from homology"/>
<dbReference type="EMBL" id="LK391709">
    <property type="protein sequence ID" value="CDR97028.1"/>
    <property type="molecule type" value="Genomic_DNA"/>
</dbReference>
<keyword evidence="5" id="KW-0342">GTP-binding</keyword>
<dbReference type="InterPro" id="IPR013822">
    <property type="entry name" value="Signal_recog_particl_SRP54_hlx"/>
</dbReference>
<feature type="compositionally biased region" description="Basic and acidic residues" evidence="8">
    <location>
        <begin position="180"/>
        <end position="195"/>
    </location>
</feature>
<dbReference type="SMART" id="SM00382">
    <property type="entry name" value="AAA"/>
    <property type="match status" value="1"/>
</dbReference>
<evidence type="ECO:0000256" key="1">
    <source>
        <dbReference type="ARBA" id="ARBA00004397"/>
    </source>
</evidence>
<dbReference type="FunFam" id="3.40.50.300:FF:000188">
    <property type="entry name" value="signal recognition particle receptor subunit alpha"/>
    <property type="match status" value="1"/>
</dbReference>
<name>A0A061D904_BABBI</name>
<dbReference type="Proteomes" id="UP000033188">
    <property type="component" value="Chromosome 3"/>
</dbReference>
<evidence type="ECO:0000256" key="3">
    <source>
        <dbReference type="ARBA" id="ARBA00022741"/>
    </source>
</evidence>
<dbReference type="Gene3D" id="3.40.50.300">
    <property type="entry name" value="P-loop containing nucleotide triphosphate hydrolases"/>
    <property type="match status" value="1"/>
</dbReference>
<dbReference type="Pfam" id="PF02881">
    <property type="entry name" value="SRP54_N"/>
    <property type="match status" value="1"/>
</dbReference>
<dbReference type="GeneID" id="24565569"/>
<dbReference type="InterPro" id="IPR011012">
    <property type="entry name" value="Longin-like_dom_sf"/>
</dbReference>
<evidence type="ECO:0000256" key="7">
    <source>
        <dbReference type="ARBA" id="ARBA00023170"/>
    </source>
</evidence>
<comment type="similarity">
    <text evidence="2">Belongs to the GTP-binding SRP family.</text>
</comment>
<dbReference type="AlphaFoldDB" id="A0A061D904"/>
<organism evidence="10 11">
    <name type="scientific">Babesia bigemina</name>
    <dbReference type="NCBI Taxonomy" id="5866"/>
    <lineage>
        <taxon>Eukaryota</taxon>
        <taxon>Sar</taxon>
        <taxon>Alveolata</taxon>
        <taxon>Apicomplexa</taxon>
        <taxon>Aconoidasida</taxon>
        <taxon>Piroplasmida</taxon>
        <taxon>Babesiidae</taxon>
        <taxon>Babesia</taxon>
    </lineage>
</organism>
<dbReference type="InterPro" id="IPR003593">
    <property type="entry name" value="AAA+_ATPase"/>
</dbReference>
<dbReference type="SUPFAM" id="SSF47364">
    <property type="entry name" value="Domain of the SRP/SRP receptor G-proteins"/>
    <property type="match status" value="1"/>
</dbReference>
<dbReference type="PANTHER" id="PTHR43134">
    <property type="entry name" value="SIGNAL RECOGNITION PARTICLE RECEPTOR SUBUNIT ALPHA"/>
    <property type="match status" value="1"/>
</dbReference>
<reference evidence="11" key="1">
    <citation type="journal article" date="2014" name="Nucleic Acids Res.">
        <title>The evolutionary dynamics of variant antigen genes in Babesia reveal a history of genomic innovation underlying host-parasite interaction.</title>
        <authorList>
            <person name="Jackson A.P."/>
            <person name="Otto T.D."/>
            <person name="Darby A."/>
            <person name="Ramaprasad A."/>
            <person name="Xia D."/>
            <person name="Echaide I.E."/>
            <person name="Farber M."/>
            <person name="Gahlot S."/>
            <person name="Gamble J."/>
            <person name="Gupta D."/>
            <person name="Gupta Y."/>
            <person name="Jackson L."/>
            <person name="Malandrin L."/>
            <person name="Malas T.B."/>
            <person name="Moussa E."/>
            <person name="Nair M."/>
            <person name="Reid A.J."/>
            <person name="Sanders M."/>
            <person name="Sharma J."/>
            <person name="Tracey A."/>
            <person name="Quail M.A."/>
            <person name="Weir W."/>
            <person name="Wastling J.M."/>
            <person name="Hall N."/>
            <person name="Willadsen P."/>
            <person name="Lingelbach K."/>
            <person name="Shiels B."/>
            <person name="Tait A."/>
            <person name="Berriman M."/>
            <person name="Allred D.R."/>
            <person name="Pain A."/>
        </authorList>
    </citation>
    <scope>NUCLEOTIDE SEQUENCE [LARGE SCALE GENOMIC DNA]</scope>
    <source>
        <strain evidence="11">Bond</strain>
    </source>
</reference>
<dbReference type="PROSITE" id="PS00300">
    <property type="entry name" value="SRP54"/>
    <property type="match status" value="1"/>
</dbReference>
<dbReference type="Pfam" id="PF00448">
    <property type="entry name" value="SRP54"/>
    <property type="match status" value="1"/>
</dbReference>
<dbReference type="SMART" id="SM00962">
    <property type="entry name" value="SRP54"/>
    <property type="match status" value="1"/>
</dbReference>
<comment type="subcellular location">
    <subcellularLocation>
        <location evidence="1">Endoplasmic reticulum membrane</location>
        <topology evidence="1">Peripheral membrane protein</topology>
        <orientation evidence="1">Cytoplasmic side</orientation>
    </subcellularLocation>
</comment>
<dbReference type="InterPro" id="IPR000897">
    <property type="entry name" value="SRP54_GTPase_dom"/>
</dbReference>
<dbReference type="VEuPathDB" id="PiroplasmaDB:BBBOND_0309310"/>
<gene>
    <name evidence="10" type="ORF">BBBOND_0309310</name>
</gene>
<evidence type="ECO:0000259" key="9">
    <source>
        <dbReference type="PROSITE" id="PS00300"/>
    </source>
</evidence>
<dbReference type="PANTHER" id="PTHR43134:SF1">
    <property type="entry name" value="SIGNAL RECOGNITION PARTICLE RECEPTOR SUBUNIT ALPHA"/>
    <property type="match status" value="1"/>
</dbReference>
<feature type="region of interest" description="Disordered" evidence="8">
    <location>
        <begin position="141"/>
        <end position="222"/>
    </location>
</feature>
<feature type="compositionally biased region" description="Basic and acidic residues" evidence="8">
    <location>
        <begin position="156"/>
        <end position="172"/>
    </location>
</feature>
<accession>A0A061D904</accession>
<evidence type="ECO:0000256" key="8">
    <source>
        <dbReference type="SAM" id="MobiDB-lite"/>
    </source>
</evidence>
<protein>
    <submittedName>
        <fullName evidence="10">SRP54-type protein, GTPase domain containing protein, putative</fullName>
    </submittedName>
</protein>
<dbReference type="GO" id="GO:0006886">
    <property type="term" value="P:intracellular protein transport"/>
    <property type="evidence" value="ECO:0007669"/>
    <property type="project" value="InterPro"/>
</dbReference>
<evidence type="ECO:0000313" key="11">
    <source>
        <dbReference type="Proteomes" id="UP000033188"/>
    </source>
</evidence>
<evidence type="ECO:0000256" key="6">
    <source>
        <dbReference type="ARBA" id="ARBA00023136"/>
    </source>
</evidence>
<sequence>MIDYACVVSRGGVVLWNQHFDHGFDGHDGQRTGEALNKLISSVLLEERGATQQASIDGISFRWKALHSIDAVMYIMYQGIQSSQNIGNLLDTAADLFVSHVRKRHTNPSSINWVTDTLGFEFDEEFSQLLYKIGLSASKAAAPEATDNAPQRAANGKKEQSKKPGKTGRDWGIRQTVSQREMDALDYSTDKDSRSGQKPTTAESAATPQPEGAIDPSAKGGIGGIFRSARRSLGRIFGRNKSDLASRPSTDEGSNGPSVLDNFAKMVLKYAGNMVLTPEAIEEPLKELRLKLNAKNVANDISTMICDSISAGLVGKKTASLKSVAATVREALEASVRRILTPKEPINLLRNVSEANARGEVYSVLFLGVNGVGKSTSLAKVTYLLKCNGFKVLLIACDTFRSGAVEQLKIHADKLGVELFERGYGKDPSAICREGMKHARANGFNVVLIDTAGRMQDNEPLMAALSKLIHVNNPDLLLFVGEALVGNDAVDQLRKFNQAIHRMGESSDELRGRRIDGIILTKFDTVDDKVGAALSMCYITGQPIVFVGTGQTYTNLNKLEINDVVKSLTS</sequence>
<dbReference type="GO" id="GO:0005525">
    <property type="term" value="F:GTP binding"/>
    <property type="evidence" value="ECO:0007669"/>
    <property type="project" value="UniProtKB-KW"/>
</dbReference>
<dbReference type="Gene3D" id="3.30.450.60">
    <property type="match status" value="1"/>
</dbReference>
<dbReference type="InterPro" id="IPR042101">
    <property type="entry name" value="SRP54_N_sf"/>
</dbReference>
<dbReference type="Gene3D" id="1.20.120.140">
    <property type="entry name" value="Signal recognition particle SRP54, nucleotide-binding domain"/>
    <property type="match status" value="1"/>
</dbReference>
<evidence type="ECO:0000313" key="10">
    <source>
        <dbReference type="EMBL" id="CDR97028.1"/>
    </source>
</evidence>
<dbReference type="OrthoDB" id="1727884at2759"/>
<dbReference type="CDD" id="cd14826">
    <property type="entry name" value="SR_alpha_SRX"/>
    <property type="match status" value="1"/>
</dbReference>
<dbReference type="Pfam" id="PF04086">
    <property type="entry name" value="SRP-alpha_N"/>
    <property type="match status" value="1"/>
</dbReference>
<dbReference type="KEGG" id="bbig:BBBOND_0309310"/>
<dbReference type="GO" id="GO:0006614">
    <property type="term" value="P:SRP-dependent cotranslational protein targeting to membrane"/>
    <property type="evidence" value="ECO:0007669"/>
    <property type="project" value="InterPro"/>
</dbReference>
<dbReference type="InterPro" id="IPR036225">
    <property type="entry name" value="SRP/SRP_N"/>
</dbReference>
<keyword evidence="6" id="KW-0472">Membrane</keyword>
<feature type="compositionally biased region" description="Polar residues" evidence="8">
    <location>
        <begin position="196"/>
        <end position="207"/>
    </location>
</feature>
<dbReference type="SUPFAM" id="SSF52540">
    <property type="entry name" value="P-loop containing nucleoside triphosphate hydrolases"/>
    <property type="match status" value="1"/>
</dbReference>
<dbReference type="SUPFAM" id="SSF64356">
    <property type="entry name" value="SNARE-like"/>
    <property type="match status" value="1"/>
</dbReference>
<dbReference type="GO" id="GO:0005785">
    <property type="term" value="C:signal recognition particle receptor complex"/>
    <property type="evidence" value="ECO:0007669"/>
    <property type="project" value="InterPro"/>
</dbReference>
<dbReference type="GO" id="GO:0003924">
    <property type="term" value="F:GTPase activity"/>
    <property type="evidence" value="ECO:0007669"/>
    <property type="project" value="InterPro"/>
</dbReference>
<feature type="domain" description="SRP54-type proteins GTP-binding" evidence="9">
    <location>
        <begin position="543"/>
        <end position="556"/>
    </location>
</feature>
<dbReference type="InterPro" id="IPR027417">
    <property type="entry name" value="P-loop_NTPase"/>
</dbReference>
<dbReference type="GO" id="GO:0005047">
    <property type="term" value="F:signal recognition particle binding"/>
    <property type="evidence" value="ECO:0007669"/>
    <property type="project" value="InterPro"/>
</dbReference>
<keyword evidence="4" id="KW-0256">Endoplasmic reticulum</keyword>
<keyword evidence="3" id="KW-0547">Nucleotide-binding</keyword>
<evidence type="ECO:0000256" key="5">
    <source>
        <dbReference type="ARBA" id="ARBA00023134"/>
    </source>
</evidence>
<dbReference type="OMA" id="DNEPLMA"/>
<evidence type="ECO:0000256" key="2">
    <source>
        <dbReference type="ARBA" id="ARBA00008531"/>
    </source>
</evidence>
<dbReference type="RefSeq" id="XP_012769214.1">
    <property type="nucleotide sequence ID" value="XM_012913760.1"/>
</dbReference>
<evidence type="ECO:0000256" key="4">
    <source>
        <dbReference type="ARBA" id="ARBA00022824"/>
    </source>
</evidence>
<dbReference type="STRING" id="5866.A0A061D904"/>
<dbReference type="CDD" id="cd17876">
    <property type="entry name" value="SRalpha_C"/>
    <property type="match status" value="1"/>
</dbReference>